<comment type="caution">
    <text evidence="1">The sequence shown here is derived from an EMBL/GenBank/DDBJ whole genome shotgun (WGS) entry which is preliminary data.</text>
</comment>
<evidence type="ECO:0000313" key="2">
    <source>
        <dbReference type="Proteomes" id="UP001174136"/>
    </source>
</evidence>
<accession>A0AA47NVI5</accession>
<organism evidence="1 2">
    <name type="scientific">Merluccius polli</name>
    <name type="common">Benguela hake</name>
    <name type="synonym">Merluccius cadenati</name>
    <dbReference type="NCBI Taxonomy" id="89951"/>
    <lineage>
        <taxon>Eukaryota</taxon>
        <taxon>Metazoa</taxon>
        <taxon>Chordata</taxon>
        <taxon>Craniata</taxon>
        <taxon>Vertebrata</taxon>
        <taxon>Euteleostomi</taxon>
        <taxon>Actinopterygii</taxon>
        <taxon>Neopterygii</taxon>
        <taxon>Teleostei</taxon>
        <taxon>Neoteleostei</taxon>
        <taxon>Acanthomorphata</taxon>
        <taxon>Zeiogadaria</taxon>
        <taxon>Gadariae</taxon>
        <taxon>Gadiformes</taxon>
        <taxon>Gadoidei</taxon>
        <taxon>Merlucciidae</taxon>
        <taxon>Merluccius</taxon>
    </lineage>
</organism>
<dbReference type="EMBL" id="JAOPHQ010004857">
    <property type="protein sequence ID" value="KAK0137677.1"/>
    <property type="molecule type" value="Genomic_DNA"/>
</dbReference>
<sequence>MAAVCLQKLVGYTEALQQQSRTRTDDWIADSALCWYFVLYKAFCRNSCPKQQMTRNHRRVALRSSNSKFAYKSSLYAKRSLTMSMKNCVSARQEELNNTLELKRLEHESRRWSQAVPRDEFQVSRYVKMVPDFTGKEVEKYFPHFERVAITLEWPKQYGRSYCSVCVERQSSGGLLSFLLRIVRNETGRKREKERER</sequence>
<gene>
    <name evidence="1" type="ORF">N1851_026108</name>
</gene>
<name>A0AA47NVI5_MERPO</name>
<dbReference type="Proteomes" id="UP001174136">
    <property type="component" value="Unassembled WGS sequence"/>
</dbReference>
<proteinExistence type="predicted"/>
<protein>
    <submittedName>
        <fullName evidence="1">Uncharacterized protein</fullName>
    </submittedName>
</protein>
<reference evidence="1" key="1">
    <citation type="journal article" date="2023" name="Front. Mar. Sci.">
        <title>A new Merluccius polli reference genome to investigate the effects of global change in West African waters.</title>
        <authorList>
            <person name="Mateo J.L."/>
            <person name="Blanco-Fernandez C."/>
            <person name="Garcia-Vazquez E."/>
            <person name="Machado-Schiaffino G."/>
        </authorList>
    </citation>
    <scope>NUCLEOTIDE SEQUENCE</scope>
    <source>
        <strain evidence="1">C29</strain>
        <tissue evidence="1">Fin</tissue>
    </source>
</reference>
<evidence type="ECO:0000313" key="1">
    <source>
        <dbReference type="EMBL" id="KAK0137677.1"/>
    </source>
</evidence>
<dbReference type="AlphaFoldDB" id="A0AA47NVI5"/>
<keyword evidence="2" id="KW-1185">Reference proteome</keyword>